<feature type="domain" description="Serine aminopeptidase S33" evidence="2">
    <location>
        <begin position="119"/>
        <end position="220"/>
    </location>
</feature>
<evidence type="ECO:0000259" key="2">
    <source>
        <dbReference type="Pfam" id="PF12146"/>
    </source>
</evidence>
<protein>
    <submittedName>
        <fullName evidence="3">Alpha/beta hydrolase</fullName>
    </submittedName>
</protein>
<reference evidence="3 4" key="1">
    <citation type="submission" date="2019-01" db="EMBL/GenBank/DDBJ databases">
        <title>Altererythrobacter rhizovicinus sp. nov., isolated from the rhizosphere soil of Haloxylon ammodendron.</title>
        <authorList>
            <person name="Li H.-P."/>
            <person name="Gou J.-Y."/>
            <person name="Yao D."/>
            <person name="Han Q.-Q."/>
            <person name="Shao K.-Z."/>
            <person name="Zhao Q."/>
            <person name="Zhang J.-L."/>
        </authorList>
    </citation>
    <scope>NUCLEOTIDE SEQUENCE [LARGE SCALE GENOMIC DNA]</scope>
    <source>
        <strain evidence="3 4">AY-3R</strain>
    </source>
</reference>
<dbReference type="AlphaFoldDB" id="A0A4Q2KLP5"/>
<dbReference type="InterPro" id="IPR022742">
    <property type="entry name" value="Hydrolase_4"/>
</dbReference>
<name>A0A4Q2KLP5_9SPHN</name>
<evidence type="ECO:0000256" key="1">
    <source>
        <dbReference type="SAM" id="SignalP"/>
    </source>
</evidence>
<evidence type="ECO:0000313" key="4">
    <source>
        <dbReference type="Proteomes" id="UP000293623"/>
    </source>
</evidence>
<dbReference type="Proteomes" id="UP000293623">
    <property type="component" value="Unassembled WGS sequence"/>
</dbReference>
<feature type="chain" id="PRO_5020657936" evidence="1">
    <location>
        <begin position="21"/>
        <end position="422"/>
    </location>
</feature>
<feature type="signal peptide" evidence="1">
    <location>
        <begin position="1"/>
        <end position="20"/>
    </location>
</feature>
<keyword evidence="1" id="KW-0732">Signal</keyword>
<sequence>MLRWTAMALTLSFSAAGAAAQGPCRPGIYGTADEAFVVLGAAGTAGSGQRYLFRDGRRGSTDGPGAAVTCEGDIATVAGPDGAPQSWPRRETRETDTTFDSAATRLAGQLVEPAGPPDPARPLVVMVHGSERTAAIGSVYAYMLAAQGVSVFVYDKRGTGASDGTYTQNFELLAADAAAALEKARSAAAGRFGRTGFFGGSQGGWVAPLAATRTPADFVAIGFGLVVSPIEEDRAQLLEEARRMGLAADEMAQVERLSDATAELVRTHFARGFEALEAVRREIGDAPWAATIAGEYSGDMLRMSDADLRRIGRARFDNLELIWDYDAKAALAKLDVPLLWVLAEDDREAPIERTRAVLAELAGAGQSIDVYLFPDTDHGMMEYRENADGSRTGTRITDGYLRLLADWIKRDVQGPYGRGEKL</sequence>
<accession>A0A4Q2KLP5</accession>
<gene>
    <name evidence="3" type="ORF">ETX26_08985</name>
</gene>
<proteinExistence type="predicted"/>
<dbReference type="SUPFAM" id="SSF53474">
    <property type="entry name" value="alpha/beta-Hydrolases"/>
    <property type="match status" value="1"/>
</dbReference>
<dbReference type="InterPro" id="IPR053145">
    <property type="entry name" value="AB_hydrolase_Est10"/>
</dbReference>
<comment type="caution">
    <text evidence="3">The sequence shown here is derived from an EMBL/GenBank/DDBJ whole genome shotgun (WGS) entry which is preliminary data.</text>
</comment>
<dbReference type="Gene3D" id="3.40.50.1820">
    <property type="entry name" value="alpha/beta hydrolase"/>
    <property type="match status" value="1"/>
</dbReference>
<dbReference type="PANTHER" id="PTHR43265:SF1">
    <property type="entry name" value="ESTERASE ESTD"/>
    <property type="match status" value="1"/>
</dbReference>
<dbReference type="RefSeq" id="WP_129524376.1">
    <property type="nucleotide sequence ID" value="NZ_SDPV01000002.1"/>
</dbReference>
<keyword evidence="4" id="KW-1185">Reference proteome</keyword>
<keyword evidence="3" id="KW-0378">Hydrolase</keyword>
<dbReference type="OrthoDB" id="1412847at2"/>
<dbReference type="InterPro" id="IPR029058">
    <property type="entry name" value="AB_hydrolase_fold"/>
</dbReference>
<evidence type="ECO:0000313" key="3">
    <source>
        <dbReference type="EMBL" id="RXZ64061.1"/>
    </source>
</evidence>
<dbReference type="Pfam" id="PF12146">
    <property type="entry name" value="Hydrolase_4"/>
    <property type="match status" value="1"/>
</dbReference>
<dbReference type="PANTHER" id="PTHR43265">
    <property type="entry name" value="ESTERASE ESTD"/>
    <property type="match status" value="1"/>
</dbReference>
<dbReference type="EMBL" id="SDPV01000002">
    <property type="protein sequence ID" value="RXZ64061.1"/>
    <property type="molecule type" value="Genomic_DNA"/>
</dbReference>
<organism evidence="3 4">
    <name type="scientific">Pelagerythrobacter rhizovicinus</name>
    <dbReference type="NCBI Taxonomy" id="2268576"/>
    <lineage>
        <taxon>Bacteria</taxon>
        <taxon>Pseudomonadati</taxon>
        <taxon>Pseudomonadota</taxon>
        <taxon>Alphaproteobacteria</taxon>
        <taxon>Sphingomonadales</taxon>
        <taxon>Erythrobacteraceae</taxon>
        <taxon>Pelagerythrobacter</taxon>
    </lineage>
</organism>
<dbReference type="GO" id="GO:0052689">
    <property type="term" value="F:carboxylic ester hydrolase activity"/>
    <property type="evidence" value="ECO:0007669"/>
    <property type="project" value="TreeGrafter"/>
</dbReference>